<protein>
    <recommendedName>
        <fullName evidence="1">Metalloenzyme domain-containing protein</fullName>
    </recommendedName>
</protein>
<keyword evidence="3" id="KW-1185">Reference proteome</keyword>
<feature type="domain" description="Metalloenzyme" evidence="1">
    <location>
        <begin position="305"/>
        <end position="382"/>
    </location>
</feature>
<dbReference type="SUPFAM" id="SSF53649">
    <property type="entry name" value="Alkaline phosphatase-like"/>
    <property type="match status" value="1"/>
</dbReference>
<dbReference type="Gene3D" id="3.40.720.10">
    <property type="entry name" value="Alkaline Phosphatase, subunit A"/>
    <property type="match status" value="1"/>
</dbReference>
<name>C5LP82_PERM5</name>
<organism evidence="3">
    <name type="scientific">Perkinsus marinus (strain ATCC 50983 / TXsc)</name>
    <dbReference type="NCBI Taxonomy" id="423536"/>
    <lineage>
        <taxon>Eukaryota</taxon>
        <taxon>Sar</taxon>
        <taxon>Alveolata</taxon>
        <taxon>Perkinsozoa</taxon>
        <taxon>Perkinsea</taxon>
        <taxon>Perkinsida</taxon>
        <taxon>Perkinsidae</taxon>
        <taxon>Perkinsus</taxon>
    </lineage>
</organism>
<dbReference type="PANTHER" id="PTHR31637">
    <property type="entry name" value="2,3-BISPHOSPHOGLYCERATE-INDEPENDENT PHOSPHOGLYCERATE MUTASE"/>
    <property type="match status" value="1"/>
</dbReference>
<dbReference type="GeneID" id="9039957"/>
<proteinExistence type="predicted"/>
<dbReference type="InterPro" id="IPR017850">
    <property type="entry name" value="Alkaline_phosphatase_core_sf"/>
</dbReference>
<dbReference type="Proteomes" id="UP000007800">
    <property type="component" value="Unassembled WGS sequence"/>
</dbReference>
<dbReference type="PANTHER" id="PTHR31637:SF0">
    <property type="entry name" value="2,3-BISPHOSPHOGLYCERATE-INDEPENDENT PHOSPHOGLYCERATE MUTASE"/>
    <property type="match status" value="1"/>
</dbReference>
<dbReference type="EMBL" id="GG684035">
    <property type="protein sequence ID" value="EER01459.1"/>
    <property type="molecule type" value="Genomic_DNA"/>
</dbReference>
<dbReference type="InterPro" id="IPR006124">
    <property type="entry name" value="Metalloenzyme"/>
</dbReference>
<dbReference type="InterPro" id="IPR005995">
    <property type="entry name" value="Pgm_bpd_ind"/>
</dbReference>
<dbReference type="GO" id="GO:0004619">
    <property type="term" value="F:phosphoglycerate mutase activity"/>
    <property type="evidence" value="ECO:0007669"/>
    <property type="project" value="InterPro"/>
</dbReference>
<accession>C5LP82</accession>
<gene>
    <name evidence="2" type="ORF">Pmar_PMAR009609</name>
</gene>
<dbReference type="Pfam" id="PF01676">
    <property type="entry name" value="Metalloenzyme"/>
    <property type="match status" value="1"/>
</dbReference>
<evidence type="ECO:0000259" key="1">
    <source>
        <dbReference type="Pfam" id="PF01676"/>
    </source>
</evidence>
<evidence type="ECO:0000313" key="3">
    <source>
        <dbReference type="Proteomes" id="UP000007800"/>
    </source>
</evidence>
<dbReference type="RefSeq" id="XP_002768741.1">
    <property type="nucleotide sequence ID" value="XM_002768695.1"/>
</dbReference>
<dbReference type="GO" id="GO:0006007">
    <property type="term" value="P:glucose catabolic process"/>
    <property type="evidence" value="ECO:0007669"/>
    <property type="project" value="InterPro"/>
</dbReference>
<dbReference type="AlphaFoldDB" id="C5LP82"/>
<sequence length="396" mass="41965">MSLTDDARIDHVVVGYAEKVVDRFPVGSLDNSLKPVAAVAGPLGEEGDAVVCSYPGSSDRATCRVAVYRACEDGSSELVHAVIVNIPRELVEGTRVTHMASQVDRKSGGIVFSLLTASSVILSLNIPPRLYRSDSVWINRLASLSQRVTTVAGLTGPATSLTLLGPGWAAIGCADGNVTLAWLSTCDDGQETPSLCEKNLGLVARKSVWSKMTGMFRSSRSPSTVSAAVVGLVPLPNQELLSVTADGCCRRWFEPLSAYAGTPPASETNLEICGGIVVSNFYGEDLPGSLAVGRQDAVGAWIVTARNGIVVITADHGNCEEMKDKKGNIKTSHTLNAIPFIIVDPNCQGKYVVDPSQDPSIVEPVAGITNVAATLCNLLGYEQPSMYRKSLLKFQQ</sequence>
<evidence type="ECO:0000313" key="2">
    <source>
        <dbReference type="EMBL" id="EER01459.1"/>
    </source>
</evidence>
<reference evidence="2 3" key="1">
    <citation type="submission" date="2008-07" db="EMBL/GenBank/DDBJ databases">
        <authorList>
            <person name="El-Sayed N."/>
            <person name="Caler E."/>
            <person name="Inman J."/>
            <person name="Amedeo P."/>
            <person name="Hass B."/>
            <person name="Wortman J."/>
        </authorList>
    </citation>
    <scope>NUCLEOTIDE SEQUENCE [LARGE SCALE GENOMIC DNA]</scope>
    <source>
        <strain evidence="3">ATCC 50983 / TXsc</strain>
    </source>
</reference>
<dbReference type="GO" id="GO:0030145">
    <property type="term" value="F:manganese ion binding"/>
    <property type="evidence" value="ECO:0007669"/>
    <property type="project" value="TreeGrafter"/>
</dbReference>
<dbReference type="InParanoid" id="C5LP82"/>